<gene>
    <name evidence="5" type="ORF">SAMN05444405_104113</name>
</gene>
<dbReference type="SUPFAM" id="SSF53613">
    <property type="entry name" value="Ribokinase-like"/>
    <property type="match status" value="1"/>
</dbReference>
<dbReference type="GO" id="GO:0016301">
    <property type="term" value="F:kinase activity"/>
    <property type="evidence" value="ECO:0007669"/>
    <property type="project" value="UniProtKB-KW"/>
</dbReference>
<keyword evidence="3 5" id="KW-0418">Kinase</keyword>
<dbReference type="Gene3D" id="3.40.1190.20">
    <property type="match status" value="1"/>
</dbReference>
<dbReference type="InterPro" id="IPR029056">
    <property type="entry name" value="Ribokinase-like"/>
</dbReference>
<protein>
    <submittedName>
        <fullName evidence="5">Fructokinase</fullName>
    </submittedName>
</protein>
<dbReference type="AlphaFoldDB" id="A0A1M4XS69"/>
<dbReference type="RefSeq" id="WP_073399857.1">
    <property type="nucleotide sequence ID" value="NZ_FQTV01000004.1"/>
</dbReference>
<dbReference type="EMBL" id="FQTV01000004">
    <property type="protein sequence ID" value="SHE96288.1"/>
    <property type="molecule type" value="Genomic_DNA"/>
</dbReference>
<dbReference type="Pfam" id="PF00294">
    <property type="entry name" value="PfkB"/>
    <property type="match status" value="1"/>
</dbReference>
<evidence type="ECO:0000256" key="2">
    <source>
        <dbReference type="ARBA" id="ARBA00022679"/>
    </source>
</evidence>
<dbReference type="CDD" id="cd01167">
    <property type="entry name" value="bac_FRK"/>
    <property type="match status" value="1"/>
</dbReference>
<dbReference type="InterPro" id="IPR002173">
    <property type="entry name" value="Carboh/pur_kinase_PfkB_CS"/>
</dbReference>
<feature type="domain" description="Carbohydrate kinase PfkB" evidence="4">
    <location>
        <begin position="20"/>
        <end position="287"/>
    </location>
</feature>
<dbReference type="Proteomes" id="UP000184509">
    <property type="component" value="Unassembled WGS sequence"/>
</dbReference>
<dbReference type="STRING" id="1297750.SAMN05444405_104113"/>
<dbReference type="PANTHER" id="PTHR43085">
    <property type="entry name" value="HEXOKINASE FAMILY MEMBER"/>
    <property type="match status" value="1"/>
</dbReference>
<keyword evidence="2" id="KW-0808">Transferase</keyword>
<keyword evidence="6" id="KW-1185">Reference proteome</keyword>
<evidence type="ECO:0000256" key="1">
    <source>
        <dbReference type="ARBA" id="ARBA00010688"/>
    </source>
</evidence>
<dbReference type="InterPro" id="IPR050306">
    <property type="entry name" value="PfkB_Carbo_kinase"/>
</dbReference>
<proteinExistence type="inferred from homology"/>
<dbReference type="PROSITE" id="PS00583">
    <property type="entry name" value="PFKB_KINASES_1"/>
    <property type="match status" value="1"/>
</dbReference>
<dbReference type="InterPro" id="IPR011611">
    <property type="entry name" value="PfkB_dom"/>
</dbReference>
<dbReference type="OrthoDB" id="9813569at2"/>
<accession>A0A1M4XS69</accession>
<reference evidence="6" key="1">
    <citation type="submission" date="2016-11" db="EMBL/GenBank/DDBJ databases">
        <authorList>
            <person name="Varghese N."/>
            <person name="Submissions S."/>
        </authorList>
    </citation>
    <scope>NUCLEOTIDE SEQUENCE [LARGE SCALE GENOMIC DNA]</scope>
    <source>
        <strain evidence="6">DSM 26991</strain>
    </source>
</reference>
<evidence type="ECO:0000256" key="3">
    <source>
        <dbReference type="ARBA" id="ARBA00022777"/>
    </source>
</evidence>
<name>A0A1M4XS69_9BACE</name>
<evidence type="ECO:0000313" key="6">
    <source>
        <dbReference type="Proteomes" id="UP000184509"/>
    </source>
</evidence>
<evidence type="ECO:0000259" key="4">
    <source>
        <dbReference type="Pfam" id="PF00294"/>
    </source>
</evidence>
<evidence type="ECO:0000313" key="5">
    <source>
        <dbReference type="EMBL" id="SHE96288.1"/>
    </source>
</evidence>
<organism evidence="5 6">
    <name type="scientific">Bacteroides luti</name>
    <dbReference type="NCBI Taxonomy" id="1297750"/>
    <lineage>
        <taxon>Bacteria</taxon>
        <taxon>Pseudomonadati</taxon>
        <taxon>Bacteroidota</taxon>
        <taxon>Bacteroidia</taxon>
        <taxon>Bacteroidales</taxon>
        <taxon>Bacteroidaceae</taxon>
        <taxon>Bacteroides</taxon>
    </lineage>
</organism>
<dbReference type="PANTHER" id="PTHR43085:SF57">
    <property type="entry name" value="CARBOHYDRATE KINASE PFKB DOMAIN-CONTAINING PROTEIN"/>
    <property type="match status" value="1"/>
</dbReference>
<comment type="similarity">
    <text evidence="1">Belongs to the carbohydrate kinase PfkB family.</text>
</comment>
<sequence>MNNIIVGLGEALWDMLPEGKKIGGAPANFAYHVSQFGLESCVVSAIGNDALGNEILDVFHEKNLKYQLEKVNFPTGTVQVELDAEGVPCYEIKEGVAWDNIPFTEALQTLALSTRSVCFGSLAQRSKVSRETINRFLDTMPDGEGQCKIFDINLRQNFYDKEIIENSLNKCNILKINDEELVIISRMFGYPGIDLQDTCWKLINKYELKMLILTCGTNGSYVFASGEVSFLETPNVNVADTVGAGDSFTAAFCASIIKGKSVREAHKLAVDVSAYICTQSGAMPVLPETLKKRLR</sequence>